<proteinExistence type="predicted"/>
<sequence>MQSSQTALGHVLRVRRINEEGLLGLDTINEEGFLGLDTHHPCRQSAQASHLYNFSIAATGLLAHSPTQSTMIKLTCVVAVLACLEGALAQECVRLNSFSAVALDTVDFVPSRAYYDVPNGFVYFKNSANDGARFFDFNAGVIYDKAANGDCVKFTSDNLKLQGLGVKALTAATKDIYLNVIIH</sequence>
<dbReference type="AlphaFoldDB" id="A0AAV4EZY2"/>
<accession>A0AAV4EZY2</accession>
<evidence type="ECO:0000313" key="2">
    <source>
        <dbReference type="Proteomes" id="UP000762676"/>
    </source>
</evidence>
<protein>
    <submittedName>
        <fullName evidence="1">Uncharacterized protein</fullName>
    </submittedName>
</protein>
<name>A0AAV4EZY2_9GAST</name>
<dbReference type="Proteomes" id="UP000762676">
    <property type="component" value="Unassembled WGS sequence"/>
</dbReference>
<dbReference type="EMBL" id="BMAT01000458">
    <property type="protein sequence ID" value="GFR66668.1"/>
    <property type="molecule type" value="Genomic_DNA"/>
</dbReference>
<comment type="caution">
    <text evidence="1">The sequence shown here is derived from an EMBL/GenBank/DDBJ whole genome shotgun (WGS) entry which is preliminary data.</text>
</comment>
<evidence type="ECO:0000313" key="1">
    <source>
        <dbReference type="EMBL" id="GFR66668.1"/>
    </source>
</evidence>
<organism evidence="1 2">
    <name type="scientific">Elysia marginata</name>
    <dbReference type="NCBI Taxonomy" id="1093978"/>
    <lineage>
        <taxon>Eukaryota</taxon>
        <taxon>Metazoa</taxon>
        <taxon>Spiralia</taxon>
        <taxon>Lophotrochozoa</taxon>
        <taxon>Mollusca</taxon>
        <taxon>Gastropoda</taxon>
        <taxon>Heterobranchia</taxon>
        <taxon>Euthyneura</taxon>
        <taxon>Panpulmonata</taxon>
        <taxon>Sacoglossa</taxon>
        <taxon>Placobranchoidea</taxon>
        <taxon>Plakobranchidae</taxon>
        <taxon>Elysia</taxon>
    </lineage>
</organism>
<reference evidence="1 2" key="1">
    <citation type="journal article" date="2021" name="Elife">
        <title>Chloroplast acquisition without the gene transfer in kleptoplastic sea slugs, Plakobranchus ocellatus.</title>
        <authorList>
            <person name="Maeda T."/>
            <person name="Takahashi S."/>
            <person name="Yoshida T."/>
            <person name="Shimamura S."/>
            <person name="Takaki Y."/>
            <person name="Nagai Y."/>
            <person name="Toyoda A."/>
            <person name="Suzuki Y."/>
            <person name="Arimoto A."/>
            <person name="Ishii H."/>
            <person name="Satoh N."/>
            <person name="Nishiyama T."/>
            <person name="Hasebe M."/>
            <person name="Maruyama T."/>
            <person name="Minagawa J."/>
            <person name="Obokata J."/>
            <person name="Shigenobu S."/>
        </authorList>
    </citation>
    <scope>NUCLEOTIDE SEQUENCE [LARGE SCALE GENOMIC DNA]</scope>
</reference>
<gene>
    <name evidence="1" type="ORF">ElyMa_000233900</name>
</gene>
<keyword evidence="2" id="KW-1185">Reference proteome</keyword>